<evidence type="ECO:0000313" key="2">
    <source>
        <dbReference type="Proteomes" id="UP000264702"/>
    </source>
</evidence>
<reference evidence="1 2" key="1">
    <citation type="submission" date="2018-08" db="EMBL/GenBank/DDBJ databases">
        <title>Acidipila sp. 4G-K13, an acidobacterium isolated from forest soil.</title>
        <authorList>
            <person name="Gao Z.-H."/>
            <person name="Qiu L.-H."/>
        </authorList>
    </citation>
    <scope>NUCLEOTIDE SEQUENCE [LARGE SCALE GENOMIC DNA]</scope>
    <source>
        <strain evidence="1 2">4G-K13</strain>
    </source>
</reference>
<sequence>MRSQYPFRVQCLGNSRLTVPVRIHLKDAPHYSGFFLDRFQLHTADREPPILTAPGRIFDRDVAVSIAFAARLKTLECAALLSPVYLFAQAY</sequence>
<protein>
    <submittedName>
        <fullName evidence="1">Uncharacterized protein</fullName>
    </submittedName>
</protein>
<evidence type="ECO:0000313" key="1">
    <source>
        <dbReference type="EMBL" id="RFU16312.1"/>
    </source>
</evidence>
<dbReference type="Proteomes" id="UP000264702">
    <property type="component" value="Unassembled WGS sequence"/>
</dbReference>
<name>A0A372IMX7_9BACT</name>
<proteinExistence type="predicted"/>
<keyword evidence="2" id="KW-1185">Reference proteome</keyword>
<gene>
    <name evidence="1" type="ORF">D0Y96_13050</name>
</gene>
<accession>A0A372IMX7</accession>
<comment type="caution">
    <text evidence="1">The sequence shown here is derived from an EMBL/GenBank/DDBJ whole genome shotgun (WGS) entry which is preliminary data.</text>
</comment>
<dbReference type="EMBL" id="QVQT01000004">
    <property type="protein sequence ID" value="RFU16312.1"/>
    <property type="molecule type" value="Genomic_DNA"/>
</dbReference>
<dbReference type="AlphaFoldDB" id="A0A372IMX7"/>
<organism evidence="1 2">
    <name type="scientific">Paracidobacterium acidisoli</name>
    <dbReference type="NCBI Taxonomy" id="2303751"/>
    <lineage>
        <taxon>Bacteria</taxon>
        <taxon>Pseudomonadati</taxon>
        <taxon>Acidobacteriota</taxon>
        <taxon>Terriglobia</taxon>
        <taxon>Terriglobales</taxon>
        <taxon>Acidobacteriaceae</taxon>
        <taxon>Paracidobacterium</taxon>
    </lineage>
</organism>